<organism evidence="2 3">
    <name type="scientific">Clostridium aceticum</name>
    <dbReference type="NCBI Taxonomy" id="84022"/>
    <lineage>
        <taxon>Bacteria</taxon>
        <taxon>Bacillati</taxon>
        <taxon>Bacillota</taxon>
        <taxon>Clostridia</taxon>
        <taxon>Eubacteriales</taxon>
        <taxon>Clostridiaceae</taxon>
        <taxon>Clostridium</taxon>
    </lineage>
</organism>
<dbReference type="SUPFAM" id="SSF46689">
    <property type="entry name" value="Homeodomain-like"/>
    <property type="match status" value="1"/>
</dbReference>
<evidence type="ECO:0000313" key="3">
    <source>
        <dbReference type="Proteomes" id="UP000035704"/>
    </source>
</evidence>
<dbReference type="PROSITE" id="PS50977">
    <property type="entry name" value="HTH_TETR_2"/>
    <property type="match status" value="1"/>
</dbReference>
<dbReference type="PRINTS" id="PR00455">
    <property type="entry name" value="HTHTETR"/>
</dbReference>
<dbReference type="Gene3D" id="1.10.357.10">
    <property type="entry name" value="Tetracycline Repressor, domain 2"/>
    <property type="match status" value="1"/>
</dbReference>
<dbReference type="PATRIC" id="fig|84022.5.peg.226"/>
<dbReference type="InterPro" id="IPR001647">
    <property type="entry name" value="HTH_TetR"/>
</dbReference>
<dbReference type="AlphaFoldDB" id="A0A0D8IAQ0"/>
<evidence type="ECO:0000313" key="2">
    <source>
        <dbReference type="EMBL" id="AKL95936.1"/>
    </source>
</evidence>
<dbReference type="InterPro" id="IPR036271">
    <property type="entry name" value="Tet_transcr_reg_TetR-rel_C_sf"/>
</dbReference>
<dbReference type="InterPro" id="IPR050624">
    <property type="entry name" value="HTH-type_Tx_Regulator"/>
</dbReference>
<dbReference type="InterPro" id="IPR013570">
    <property type="entry name" value="Tscrpt_reg_YsiA_C"/>
</dbReference>
<dbReference type="PROSITE" id="PS01081">
    <property type="entry name" value="HTH_TETR_1"/>
    <property type="match status" value="1"/>
</dbReference>
<protein>
    <submittedName>
        <fullName evidence="2">Transcriptional regulator TetR family</fullName>
    </submittedName>
</protein>
<dbReference type="Pfam" id="PF08359">
    <property type="entry name" value="TetR_C_4"/>
    <property type="match status" value="1"/>
</dbReference>
<dbReference type="PANTHER" id="PTHR43479:SF11">
    <property type="entry name" value="ACREF_ENVCD OPERON REPRESSOR-RELATED"/>
    <property type="match status" value="1"/>
</dbReference>
<keyword evidence="3" id="KW-1185">Reference proteome</keyword>
<sequence length="193" mass="22487">MTKTKLTNRQIQALNTQEKIYRTAVELIEKKGFENITVEEICKTSNVSVGSFYNYFKSKNEILDRIFKLADDYFLNVVAANIKGVNTRDKINEFFLYYANYNVERGVDFVKQLYTFKSNLFTTKGRHIQAVLQTIIEEGQKKGELSTNMAPEEAVRFLFISVRGIVYDWSLHDGQYDLPEHVTKYVRLLVKVL</sequence>
<dbReference type="InterPro" id="IPR009057">
    <property type="entry name" value="Homeodomain-like_sf"/>
</dbReference>
<dbReference type="Pfam" id="PF00440">
    <property type="entry name" value="TetR_N"/>
    <property type="match status" value="1"/>
</dbReference>
<dbReference type="SUPFAM" id="SSF48498">
    <property type="entry name" value="Tetracyclin repressor-like, C-terminal domain"/>
    <property type="match status" value="1"/>
</dbReference>
<gene>
    <name evidence="2" type="ORF">CACET_c24910</name>
</gene>
<evidence type="ECO:0000256" key="1">
    <source>
        <dbReference type="ARBA" id="ARBA00023125"/>
    </source>
</evidence>
<keyword evidence="1" id="KW-0238">DNA-binding</keyword>
<proteinExistence type="predicted"/>
<accession>A0A0D8IAQ0</accession>
<dbReference type="RefSeq" id="WP_044824790.1">
    <property type="nucleotide sequence ID" value="NZ_CP009687.1"/>
</dbReference>
<name>A0A0D8IAQ0_9CLOT</name>
<dbReference type="KEGG" id="cace:CACET_c24910"/>
<reference evidence="2 3" key="1">
    <citation type="submission" date="2014-10" db="EMBL/GenBank/DDBJ databases">
        <title>Genome sequence of Clostridium aceticum DSM 1496.</title>
        <authorList>
            <person name="Poehlein A."/>
            <person name="Schiel-Bengelsdorf B."/>
            <person name="Gottschalk G."/>
            <person name="Duerre P."/>
            <person name="Daniel R."/>
        </authorList>
    </citation>
    <scope>NUCLEOTIDE SEQUENCE [LARGE SCALE GENOMIC DNA]</scope>
    <source>
        <strain evidence="2 3">DSM 1496</strain>
    </source>
</reference>
<dbReference type="EMBL" id="CP009687">
    <property type="protein sequence ID" value="AKL95936.1"/>
    <property type="molecule type" value="Genomic_DNA"/>
</dbReference>
<dbReference type="GO" id="GO:0003677">
    <property type="term" value="F:DNA binding"/>
    <property type="evidence" value="ECO:0007669"/>
    <property type="project" value="UniProtKB-UniRule"/>
</dbReference>
<dbReference type="InterPro" id="IPR023772">
    <property type="entry name" value="DNA-bd_HTH_TetR-type_CS"/>
</dbReference>
<dbReference type="Proteomes" id="UP000035704">
    <property type="component" value="Chromosome"/>
</dbReference>
<dbReference type="PANTHER" id="PTHR43479">
    <property type="entry name" value="ACREF/ENVCD OPERON REPRESSOR-RELATED"/>
    <property type="match status" value="1"/>
</dbReference>
<dbReference type="OrthoDB" id="494991at2"/>